<gene>
    <name evidence="1" type="ORF">HNR67_006820</name>
</gene>
<dbReference type="EMBL" id="JACHMH010000001">
    <property type="protein sequence ID" value="MBB4680702.1"/>
    <property type="molecule type" value="Genomic_DNA"/>
</dbReference>
<evidence type="ECO:0000313" key="2">
    <source>
        <dbReference type="Proteomes" id="UP000533598"/>
    </source>
</evidence>
<name>A0A7W7CGU3_9PSEU</name>
<keyword evidence="2" id="KW-1185">Reference proteome</keyword>
<organism evidence="1 2">
    <name type="scientific">Crossiella cryophila</name>
    <dbReference type="NCBI Taxonomy" id="43355"/>
    <lineage>
        <taxon>Bacteria</taxon>
        <taxon>Bacillati</taxon>
        <taxon>Actinomycetota</taxon>
        <taxon>Actinomycetes</taxon>
        <taxon>Pseudonocardiales</taxon>
        <taxon>Pseudonocardiaceae</taxon>
        <taxon>Crossiella</taxon>
    </lineage>
</organism>
<comment type="caution">
    <text evidence="1">The sequence shown here is derived from an EMBL/GenBank/DDBJ whole genome shotgun (WGS) entry which is preliminary data.</text>
</comment>
<evidence type="ECO:0000313" key="1">
    <source>
        <dbReference type="EMBL" id="MBB4680702.1"/>
    </source>
</evidence>
<dbReference type="Proteomes" id="UP000533598">
    <property type="component" value="Unassembled WGS sequence"/>
</dbReference>
<sequence length="173" mass="18425">MLVLSGLAMGALLVAGLLALIAAPHLRPHLSYADGTVPGEVSTYTCQASIGLDGLLPCPREKDYRWDLPASGELSTTWTTSRSDTSTLGGVLAQGDSDCPDSRVAWTLTANGRRSSGVLSSTDRATLVTLSLSEPQDRITLTLRRVDSAPCAAALEWRQAAPEAPWLGFLWSW</sequence>
<protein>
    <submittedName>
        <fullName evidence="1">Uncharacterized protein</fullName>
    </submittedName>
</protein>
<dbReference type="RefSeq" id="WP_185006707.1">
    <property type="nucleotide sequence ID" value="NZ_BAAAUI010000038.1"/>
</dbReference>
<accession>A0A7W7CGU3</accession>
<dbReference type="AlphaFoldDB" id="A0A7W7CGU3"/>
<proteinExistence type="predicted"/>
<reference evidence="1 2" key="1">
    <citation type="submission" date="2020-08" db="EMBL/GenBank/DDBJ databases">
        <title>Sequencing the genomes of 1000 actinobacteria strains.</title>
        <authorList>
            <person name="Klenk H.-P."/>
        </authorList>
    </citation>
    <scope>NUCLEOTIDE SEQUENCE [LARGE SCALE GENOMIC DNA]</scope>
    <source>
        <strain evidence="1 2">DSM 44230</strain>
    </source>
</reference>